<keyword evidence="2" id="KW-1185">Reference proteome</keyword>
<protein>
    <submittedName>
        <fullName evidence="1">Uncharacterized protein</fullName>
    </submittedName>
</protein>
<reference evidence="1" key="3">
    <citation type="submission" date="2015-04" db="UniProtKB">
        <authorList>
            <consortium name="EnsemblPlants"/>
        </authorList>
    </citation>
    <scope>IDENTIFICATION</scope>
</reference>
<dbReference type="HOGENOM" id="CLU_981347_0_0_1"/>
<reference evidence="2" key="2">
    <citation type="submission" date="2013-12" db="EMBL/GenBank/DDBJ databases">
        <authorList>
            <person name="Yu Y."/>
            <person name="Lee S."/>
            <person name="de Baynast K."/>
            <person name="Wissotski M."/>
            <person name="Liu L."/>
            <person name="Talag J."/>
            <person name="Goicoechea J."/>
            <person name="Angelova A."/>
            <person name="Jetty R."/>
            <person name="Kudrna D."/>
            <person name="Golser W."/>
            <person name="Rivera L."/>
            <person name="Zhang J."/>
            <person name="Wing R."/>
        </authorList>
    </citation>
    <scope>NUCLEOTIDE SEQUENCE</scope>
</reference>
<dbReference type="InterPro" id="IPR009003">
    <property type="entry name" value="Peptidase_S1_PA"/>
</dbReference>
<dbReference type="AlphaFoldDB" id="A0A0D9VV76"/>
<accession>A0A0D9VV76</accession>
<dbReference type="InterPro" id="IPR043504">
    <property type="entry name" value="Peptidase_S1_PA_chymotrypsin"/>
</dbReference>
<reference evidence="1 2" key="1">
    <citation type="submission" date="2012-08" db="EMBL/GenBank/DDBJ databases">
        <title>Oryza genome evolution.</title>
        <authorList>
            <person name="Wing R.A."/>
        </authorList>
    </citation>
    <scope>NUCLEOTIDE SEQUENCE</scope>
</reference>
<evidence type="ECO:0000313" key="2">
    <source>
        <dbReference type="Proteomes" id="UP000032180"/>
    </source>
</evidence>
<dbReference type="SUPFAM" id="SSF50494">
    <property type="entry name" value="Trypsin-like serine proteases"/>
    <property type="match status" value="1"/>
</dbReference>
<evidence type="ECO:0000313" key="1">
    <source>
        <dbReference type="EnsemblPlants" id="LPERR03G18170.1"/>
    </source>
</evidence>
<name>A0A0D9VV76_9ORYZ</name>
<dbReference type="EnsemblPlants" id="LPERR03G18170.1">
    <property type="protein sequence ID" value="LPERR03G18170.1"/>
    <property type="gene ID" value="LPERR03G18170"/>
</dbReference>
<sequence length="273" mass="30339">MRSAPPLARYNPTGNGSLFHRRAAPLSLTRLDRRRIGEASIRRWLDILITCDQAVLDDLHGRISVSVVTIKRYTGTENLTLYSFGTGFIIHSTRSRVLVCTDSTIIKEGETLYVHFSDDTSQKADVFIERTKSGHAILSVQSDNQNQHPVSFSAEEAKREEICTIARVMHDQQPGIIAPSCKLGQKMVGKKFAVTIPIGRLGNKDDDQHLLGAAVFGLNGCVVGTVCSISHVHGLKFALHSYHFLDELEKSLQDKDKRVFVSVKINKNLPSIF</sequence>
<dbReference type="Gramene" id="LPERR03G18170.1">
    <property type="protein sequence ID" value="LPERR03G18170.1"/>
    <property type="gene ID" value="LPERR03G18170"/>
</dbReference>
<dbReference type="Proteomes" id="UP000032180">
    <property type="component" value="Chromosome 3"/>
</dbReference>
<organism evidence="1 2">
    <name type="scientific">Leersia perrieri</name>
    <dbReference type="NCBI Taxonomy" id="77586"/>
    <lineage>
        <taxon>Eukaryota</taxon>
        <taxon>Viridiplantae</taxon>
        <taxon>Streptophyta</taxon>
        <taxon>Embryophyta</taxon>
        <taxon>Tracheophyta</taxon>
        <taxon>Spermatophyta</taxon>
        <taxon>Magnoliopsida</taxon>
        <taxon>Liliopsida</taxon>
        <taxon>Poales</taxon>
        <taxon>Poaceae</taxon>
        <taxon>BOP clade</taxon>
        <taxon>Oryzoideae</taxon>
        <taxon>Oryzeae</taxon>
        <taxon>Oryzinae</taxon>
        <taxon>Leersia</taxon>
    </lineage>
</organism>
<proteinExistence type="predicted"/>
<dbReference type="Gene3D" id="2.40.10.10">
    <property type="entry name" value="Trypsin-like serine proteases"/>
    <property type="match status" value="1"/>
</dbReference>